<evidence type="ECO:0000313" key="2">
    <source>
        <dbReference type="EMBL" id="SEA25492.1"/>
    </source>
</evidence>
<accession>A0A1H3ZQE3</accession>
<sequence length="154" mass="18151">MKLLYTLVFMLTLSTYNVKAQSVTKQPLALVKYKDNVKAPLTTKELKMLKEVYGNNLEKEVLSRPQRVKDFKNLLRNRVIIKQMPSLVNYPEKYKLLSETGLIKVYNPNLTMDSSYNEDSFNVLKYNLQFFGKRSSVYRIDNTNYFIHIKSQHQ</sequence>
<keyword evidence="3" id="KW-1185">Reference proteome</keyword>
<dbReference type="AlphaFoldDB" id="A0A1H3ZQE3"/>
<keyword evidence="1" id="KW-0732">Signal</keyword>
<name>A0A1H3ZQE3_BIZPA</name>
<dbReference type="OrthoDB" id="677427at2"/>
<evidence type="ECO:0000256" key="1">
    <source>
        <dbReference type="SAM" id="SignalP"/>
    </source>
</evidence>
<proteinExistence type="predicted"/>
<organism evidence="2 3">
    <name type="scientific">Bizionia paragorgiae</name>
    <dbReference type="NCBI Taxonomy" id="283786"/>
    <lineage>
        <taxon>Bacteria</taxon>
        <taxon>Pseudomonadati</taxon>
        <taxon>Bacteroidota</taxon>
        <taxon>Flavobacteriia</taxon>
        <taxon>Flavobacteriales</taxon>
        <taxon>Flavobacteriaceae</taxon>
        <taxon>Bizionia</taxon>
    </lineage>
</organism>
<protein>
    <submittedName>
        <fullName evidence="2">Uncharacterized protein</fullName>
    </submittedName>
</protein>
<gene>
    <name evidence="2" type="ORF">SAMN04487990_1092</name>
</gene>
<feature type="signal peptide" evidence="1">
    <location>
        <begin position="1"/>
        <end position="20"/>
    </location>
</feature>
<dbReference type="EMBL" id="FNQK01000009">
    <property type="protein sequence ID" value="SEA25492.1"/>
    <property type="molecule type" value="Genomic_DNA"/>
</dbReference>
<dbReference type="STRING" id="283786.SAMN04487990_1092"/>
<reference evidence="2 3" key="1">
    <citation type="submission" date="2016-10" db="EMBL/GenBank/DDBJ databases">
        <authorList>
            <person name="de Groot N.N."/>
        </authorList>
    </citation>
    <scope>NUCLEOTIDE SEQUENCE [LARGE SCALE GENOMIC DNA]</scope>
    <source>
        <strain evidence="2 3">DSM 23842</strain>
    </source>
</reference>
<dbReference type="Proteomes" id="UP000198846">
    <property type="component" value="Unassembled WGS sequence"/>
</dbReference>
<dbReference type="RefSeq" id="WP_092133758.1">
    <property type="nucleotide sequence ID" value="NZ_FNQK01000009.1"/>
</dbReference>
<feature type="chain" id="PRO_5011673742" evidence="1">
    <location>
        <begin position="21"/>
        <end position="154"/>
    </location>
</feature>
<evidence type="ECO:0000313" key="3">
    <source>
        <dbReference type="Proteomes" id="UP000198846"/>
    </source>
</evidence>